<dbReference type="InterPro" id="IPR006076">
    <property type="entry name" value="FAD-dep_OxRdtase"/>
</dbReference>
<evidence type="ECO:0000259" key="2">
    <source>
        <dbReference type="Pfam" id="PF01266"/>
    </source>
</evidence>
<name>A0ABQ0MUZ0_9GAMM</name>
<organism evidence="3 4">
    <name type="scientific">Colwellia marinimaniae</name>
    <dbReference type="NCBI Taxonomy" id="1513592"/>
    <lineage>
        <taxon>Bacteria</taxon>
        <taxon>Pseudomonadati</taxon>
        <taxon>Pseudomonadota</taxon>
        <taxon>Gammaproteobacteria</taxon>
        <taxon>Alteromonadales</taxon>
        <taxon>Colwelliaceae</taxon>
        <taxon>Colwellia</taxon>
    </lineage>
</organism>
<protein>
    <submittedName>
        <fullName evidence="3">FAD-dependent oxidoreductase</fullName>
    </submittedName>
</protein>
<dbReference type="Gene3D" id="3.30.9.10">
    <property type="entry name" value="D-Amino Acid Oxidase, subunit A, domain 2"/>
    <property type="match status" value="1"/>
</dbReference>
<evidence type="ECO:0000313" key="4">
    <source>
        <dbReference type="Proteomes" id="UP000197068"/>
    </source>
</evidence>
<dbReference type="EMBL" id="BDQM01000011">
    <property type="protein sequence ID" value="GAW96175.1"/>
    <property type="molecule type" value="Genomic_DNA"/>
</dbReference>
<dbReference type="SUPFAM" id="SSF51905">
    <property type="entry name" value="FAD/NAD(P)-binding domain"/>
    <property type="match status" value="1"/>
</dbReference>
<evidence type="ECO:0000313" key="3">
    <source>
        <dbReference type="EMBL" id="GAW96175.1"/>
    </source>
</evidence>
<accession>A0ABQ0MUZ0</accession>
<keyword evidence="4" id="KW-1185">Reference proteome</keyword>
<gene>
    <name evidence="3" type="ORF">MTCD1_01785</name>
</gene>
<proteinExistence type="predicted"/>
<reference evidence="3 4" key="1">
    <citation type="submission" date="2017-06" db="EMBL/GenBank/DDBJ databases">
        <title>Whole Genome Sequences of Colwellia marinimaniae MTCD1.</title>
        <authorList>
            <person name="Kusumoto H."/>
            <person name="Inoue M."/>
            <person name="Tanikawa K."/>
            <person name="Maeji H."/>
            <person name="Cameron J.H."/>
            <person name="Bartlett D.H."/>
        </authorList>
    </citation>
    <scope>NUCLEOTIDE SEQUENCE [LARGE SCALE GENOMIC DNA]</scope>
    <source>
        <strain evidence="3 4">MTCD1</strain>
    </source>
</reference>
<dbReference type="Pfam" id="PF01266">
    <property type="entry name" value="DAO"/>
    <property type="match status" value="1"/>
</dbReference>
<feature type="domain" description="FAD dependent oxidoreductase" evidence="2">
    <location>
        <begin position="47"/>
        <end position="415"/>
    </location>
</feature>
<dbReference type="RefSeq" id="WP_057180175.1">
    <property type="nucleotide sequence ID" value="NZ_BDQM01000011.1"/>
</dbReference>
<dbReference type="Proteomes" id="UP000197068">
    <property type="component" value="Unassembled WGS sequence"/>
</dbReference>
<dbReference type="PANTHER" id="PTHR13847">
    <property type="entry name" value="SARCOSINE DEHYDROGENASE-RELATED"/>
    <property type="match status" value="1"/>
</dbReference>
<sequence length="459" mass="50937">MYDPLLDESIGANAPYPNSYWADVTAANTLGNAPADDGQLNKDIEVDVAIIGAGYTGLSTALHLAREHGIKATVLEANRTAWGASGRNAGFILKSSGRKPYARMQSQWGEEVMRGIYQEMCAGVDTVKSLISEGIDCDPQDSGYIRVAHKPSMLKDLIETAALQKKMFGYDIQVLTREQLHQDYMADHNAYGAIRYQDGFGLNPLKLAWGYQKLAREAGVSIYCDSPVGNWQQETSHKTGQQSQTLQILHTPNGIVKAKKVVIATNGYSAKNFHPLIKSKTLPVLSQIIVTQPLSAEQLAACNFLTSNVIMDTRALKYYYRKLPDNRILFGGRGAITGKNAADPYYAKRLLAVLKTSFPALNSLRYDYAWSGWLCMSLDDMPHVYQNEQRTVFYAMGYCGSGVSFSVQAGKRLAQKVAGVTVPNLPIYQTPLTTFPFAPFRRVGQWGYFQYGKVKDRWF</sequence>
<dbReference type="InterPro" id="IPR036188">
    <property type="entry name" value="FAD/NAD-bd_sf"/>
</dbReference>
<keyword evidence="1" id="KW-0560">Oxidoreductase</keyword>
<evidence type="ECO:0000256" key="1">
    <source>
        <dbReference type="ARBA" id="ARBA00023002"/>
    </source>
</evidence>
<comment type="caution">
    <text evidence="3">The sequence shown here is derived from an EMBL/GenBank/DDBJ whole genome shotgun (WGS) entry which is preliminary data.</text>
</comment>
<dbReference type="Gene3D" id="3.50.50.60">
    <property type="entry name" value="FAD/NAD(P)-binding domain"/>
    <property type="match status" value="1"/>
</dbReference>
<dbReference type="PANTHER" id="PTHR13847:SF281">
    <property type="entry name" value="FAD DEPENDENT OXIDOREDUCTASE DOMAIN-CONTAINING PROTEIN"/>
    <property type="match status" value="1"/>
</dbReference>